<proteinExistence type="predicted"/>
<reference evidence="1 2" key="1">
    <citation type="journal article" date="2009" name="BMC Genomics">
        <title>Complete genome sequence of the sugarcane nitrogen-fixing endophyte Gluconacetobacter diazotrophicus Pal5.</title>
        <authorList>
            <person name="Bertalan M."/>
            <person name="Albano R."/>
            <person name="Padua V."/>
            <person name="Rouws L."/>
            <person name="Rojas C."/>
            <person name="Hemerly A."/>
            <person name="Teixeira K."/>
            <person name="Schwab S."/>
            <person name="Araujo J."/>
            <person name="Oliveira A."/>
            <person name="Franca L."/>
            <person name="Magalhaes V."/>
            <person name="Alqueres S."/>
            <person name="Cardoso A."/>
            <person name="Almeida W."/>
            <person name="Loureiro M.M."/>
            <person name="Nogueira E."/>
            <person name="Cidade D."/>
            <person name="Oliveira D."/>
            <person name="Simao T."/>
            <person name="Macedo J."/>
            <person name="Valadao A."/>
            <person name="Dreschsel M."/>
            <person name="Freitas F."/>
            <person name="Vidal M."/>
            <person name="Guedes H."/>
            <person name="Rodrigues E."/>
            <person name="Meneses C."/>
            <person name="Brioso P."/>
            <person name="Pozzer L."/>
            <person name="Figueiredo D."/>
            <person name="Montano H."/>
            <person name="Junior J."/>
            <person name="Filho G."/>
            <person name="Flores V."/>
            <person name="Ferreira B."/>
            <person name="Branco A."/>
            <person name="Gonzalez P."/>
            <person name="Guillobel H."/>
            <person name="Lemos M."/>
            <person name="Seibel L."/>
            <person name="Macedo J."/>
            <person name="Alves-Ferreira M."/>
            <person name="Sachetto-Martins G."/>
            <person name="Coelho A."/>
            <person name="Santos E."/>
            <person name="Amaral G."/>
            <person name="Neves A."/>
            <person name="Pacheco A.B."/>
            <person name="Carvalho D."/>
            <person name="Lery L."/>
            <person name="Bisch P."/>
            <person name="Rossle S.C."/>
            <person name="Urmenyi T."/>
            <person name="Kruger W.V."/>
            <person name="Martins O."/>
            <person name="Baldani J.I."/>
            <person name="Ferreira P.C."/>
        </authorList>
    </citation>
    <scope>NUCLEOTIDE SEQUENCE [LARGE SCALE GENOMIC DNA]</scope>
    <source>
        <strain evidence="2">ATCC 49037 / DSM 5601 / CCUG 37298 / CIP 103539 / LMG 7603 / PAl5</strain>
    </source>
</reference>
<dbReference type="KEGG" id="gdi:GDI1028"/>
<sequence>MARRALFRAQRRLICRPIRGWAAGLSSWRILPSDSRGSITGTRAESHEAFTCACSRQDIVLPVVLDCTLPHPPWRISLFRTPRSSRHAAEHSFAAGHSRERPRQFAVLASDMTGPLFGIDGRTAVIDRSVELKWHARYSAPGTFYVAP</sequence>
<name>A9HCP5_GLUDA</name>
<evidence type="ECO:0000313" key="1">
    <source>
        <dbReference type="EMBL" id="CAP54971.1"/>
    </source>
</evidence>
<dbReference type="Proteomes" id="UP000001176">
    <property type="component" value="Chromosome"/>
</dbReference>
<evidence type="ECO:0000313" key="2">
    <source>
        <dbReference type="Proteomes" id="UP000001176"/>
    </source>
</evidence>
<keyword evidence="2" id="KW-1185">Reference proteome</keyword>
<accession>A9HCP5</accession>
<gene>
    <name evidence="1" type="ordered locus">GDI1028</name>
</gene>
<protein>
    <submittedName>
        <fullName evidence="1">Uncharacterized protein</fullName>
    </submittedName>
</protein>
<dbReference type="EMBL" id="AM889285">
    <property type="protein sequence ID" value="CAP54971.1"/>
    <property type="molecule type" value="Genomic_DNA"/>
</dbReference>
<organism evidence="1 2">
    <name type="scientific">Gluconacetobacter diazotrophicus (strain ATCC 49037 / DSM 5601 / CCUG 37298 / CIP 103539 / LMG 7603 / PAl5)</name>
    <dbReference type="NCBI Taxonomy" id="272568"/>
    <lineage>
        <taxon>Bacteria</taxon>
        <taxon>Pseudomonadati</taxon>
        <taxon>Pseudomonadota</taxon>
        <taxon>Alphaproteobacteria</taxon>
        <taxon>Acetobacterales</taxon>
        <taxon>Acetobacteraceae</taxon>
        <taxon>Gluconacetobacter</taxon>
    </lineage>
</organism>
<dbReference type="AlphaFoldDB" id="A9HCP5"/>